<dbReference type="Proteomes" id="UP000198228">
    <property type="component" value="Chromosome I"/>
</dbReference>
<proteinExistence type="predicted"/>
<evidence type="ECO:0000313" key="1">
    <source>
        <dbReference type="EMBL" id="SCF25420.1"/>
    </source>
</evidence>
<reference evidence="1 2" key="1">
    <citation type="submission" date="2016-06" db="EMBL/GenBank/DDBJ databases">
        <authorList>
            <person name="Kjaerup R.B."/>
            <person name="Dalgaard T.S."/>
            <person name="Juul-Madsen H.R."/>
        </authorList>
    </citation>
    <scope>NUCLEOTIDE SEQUENCE [LARGE SCALE GENOMIC DNA]</scope>
    <source>
        <strain evidence="1 2">DSM 43821</strain>
    </source>
</reference>
<gene>
    <name evidence="1" type="ORF">GA0074696_3813</name>
</gene>
<name>A0A1C4YXJ3_9ACTN</name>
<protein>
    <submittedName>
        <fullName evidence="1">Uncharacterized protein</fullName>
    </submittedName>
</protein>
<dbReference type="EMBL" id="LT607410">
    <property type="protein sequence ID" value="SCF25420.1"/>
    <property type="molecule type" value="Genomic_DNA"/>
</dbReference>
<organism evidence="1 2">
    <name type="scientific">Micromonospora purpureochromogenes</name>
    <dbReference type="NCBI Taxonomy" id="47872"/>
    <lineage>
        <taxon>Bacteria</taxon>
        <taxon>Bacillati</taxon>
        <taxon>Actinomycetota</taxon>
        <taxon>Actinomycetes</taxon>
        <taxon>Micromonosporales</taxon>
        <taxon>Micromonosporaceae</taxon>
        <taxon>Micromonospora</taxon>
    </lineage>
</organism>
<dbReference type="AlphaFoldDB" id="A0A1C4YXJ3"/>
<evidence type="ECO:0000313" key="2">
    <source>
        <dbReference type="Proteomes" id="UP000198228"/>
    </source>
</evidence>
<sequence length="131" mass="15056">MTPGPVDYRARYMDDCWTHEASVLTGRPQLDGVRMLWCQEFYDGPLDGLAEWRGGEHWYVAVGPVWAERPRRYALHQLTPAQAAAAWQRHHLLDGYQRAAQAGADVAEQWDRAWAERPDHRGAPILGWFTD</sequence>
<accession>A0A1C4YXJ3</accession>